<evidence type="ECO:0000313" key="2">
    <source>
        <dbReference type="EMBL" id="MFC4564403.1"/>
    </source>
</evidence>
<gene>
    <name evidence="2" type="ORF">ACFO4E_21285</name>
</gene>
<comment type="caution">
    <text evidence="2">The sequence shown here is derived from an EMBL/GenBank/DDBJ whole genome shotgun (WGS) entry which is preliminary data.</text>
</comment>
<evidence type="ECO:0000313" key="3">
    <source>
        <dbReference type="Proteomes" id="UP001595923"/>
    </source>
</evidence>
<reference evidence="3" key="1">
    <citation type="journal article" date="2019" name="Int. J. Syst. Evol. Microbiol.">
        <title>The Global Catalogue of Microorganisms (GCM) 10K type strain sequencing project: providing services to taxonomists for standard genome sequencing and annotation.</title>
        <authorList>
            <consortium name="The Broad Institute Genomics Platform"/>
            <consortium name="The Broad Institute Genome Sequencing Center for Infectious Disease"/>
            <person name="Wu L."/>
            <person name="Ma J."/>
        </authorList>
    </citation>
    <scope>NUCLEOTIDE SEQUENCE [LARGE SCALE GENOMIC DNA]</scope>
    <source>
        <strain evidence="3">XZYJ18</strain>
    </source>
</reference>
<feature type="region of interest" description="Disordered" evidence="1">
    <location>
        <begin position="1"/>
        <end position="61"/>
    </location>
</feature>
<organism evidence="2 3">
    <name type="scientific">Nocardiopsis mangrovi</name>
    <dbReference type="NCBI Taxonomy" id="1179818"/>
    <lineage>
        <taxon>Bacteria</taxon>
        <taxon>Bacillati</taxon>
        <taxon>Actinomycetota</taxon>
        <taxon>Actinomycetes</taxon>
        <taxon>Streptosporangiales</taxon>
        <taxon>Nocardiopsidaceae</taxon>
        <taxon>Nocardiopsis</taxon>
    </lineage>
</organism>
<sequence>MARKVISASQTSRPAPTRRRSRSLAGRRAGGPARGTWTATAPQQQPVTDDDPGTLPSGRPTMSWILVTDADGRTRPEAQWV</sequence>
<evidence type="ECO:0000256" key="1">
    <source>
        <dbReference type="SAM" id="MobiDB-lite"/>
    </source>
</evidence>
<dbReference type="RefSeq" id="WP_378577480.1">
    <property type="nucleotide sequence ID" value="NZ_JBHSFQ010000024.1"/>
</dbReference>
<dbReference type="EMBL" id="JBHSFQ010000024">
    <property type="protein sequence ID" value="MFC4564403.1"/>
    <property type="molecule type" value="Genomic_DNA"/>
</dbReference>
<dbReference type="Proteomes" id="UP001595923">
    <property type="component" value="Unassembled WGS sequence"/>
</dbReference>
<accession>A0ABV9E476</accession>
<name>A0ABV9E476_9ACTN</name>
<proteinExistence type="predicted"/>
<keyword evidence="3" id="KW-1185">Reference proteome</keyword>
<protein>
    <submittedName>
        <fullName evidence="2">Uncharacterized protein</fullName>
    </submittedName>
</protein>